<gene>
    <name evidence="3 4 5 6" type="primary">LOC103545125</name>
</gene>
<evidence type="ECO:0000313" key="4">
    <source>
        <dbReference type="RefSeq" id="XP_070423059.1"/>
    </source>
</evidence>
<organism evidence="2 3">
    <name type="scientific">Equus przewalskii</name>
    <name type="common">Przewalski's horse</name>
    <name type="synonym">Equus caballus przewalskii</name>
    <dbReference type="NCBI Taxonomy" id="9798"/>
    <lineage>
        <taxon>Eukaryota</taxon>
        <taxon>Metazoa</taxon>
        <taxon>Chordata</taxon>
        <taxon>Craniata</taxon>
        <taxon>Vertebrata</taxon>
        <taxon>Euteleostomi</taxon>
        <taxon>Mammalia</taxon>
        <taxon>Eutheria</taxon>
        <taxon>Laurasiatheria</taxon>
        <taxon>Perissodactyla</taxon>
        <taxon>Equidae</taxon>
        <taxon>Equus</taxon>
    </lineage>
</organism>
<sequence length="181" mass="20122">MLTQQEAQTWWDSKYTEKCPINELEIKTGVREQRPKNAKEAVAVVENVQRVPGQQGETGLEDLAAEKMRIRGNDSSPVQTEDGVLDQAGGCGEGEKRTDARDLLKVLDSGKDLSAHRGDGPFRRSQRITEIPPDPEASSRGTDFDRATELMPKTMGTLRRLPGTIPRRGVFETRKQVLCFG</sequence>
<dbReference type="GeneID" id="103545125"/>
<evidence type="ECO:0000256" key="1">
    <source>
        <dbReference type="SAM" id="MobiDB-lite"/>
    </source>
</evidence>
<evidence type="ECO:0000313" key="3">
    <source>
        <dbReference type="RefSeq" id="XP_070423058.1"/>
    </source>
</evidence>
<dbReference type="RefSeq" id="XP_070423060.1">
    <property type="nucleotide sequence ID" value="XM_070566959.1"/>
</dbReference>
<accession>A0ABM4K4D8</accession>
<name>A0ABM4K4D8_EQUPR</name>
<protein>
    <submittedName>
        <fullName evidence="3 4">Uncharacterized protein isoform X2</fullName>
    </submittedName>
</protein>
<feature type="region of interest" description="Disordered" evidence="1">
    <location>
        <begin position="111"/>
        <end position="142"/>
    </location>
</feature>
<dbReference type="Proteomes" id="UP001652662">
    <property type="component" value="Chromosome 12"/>
</dbReference>
<dbReference type="RefSeq" id="XP_070423059.1">
    <property type="nucleotide sequence ID" value="XM_070566958.1"/>
</dbReference>
<feature type="region of interest" description="Disordered" evidence="1">
    <location>
        <begin position="72"/>
        <end position="97"/>
    </location>
</feature>
<evidence type="ECO:0000313" key="6">
    <source>
        <dbReference type="RefSeq" id="XP_070423062.1"/>
    </source>
</evidence>
<reference evidence="3 4" key="1">
    <citation type="submission" date="2025-05" db="UniProtKB">
        <authorList>
            <consortium name="RefSeq"/>
        </authorList>
    </citation>
    <scope>IDENTIFICATION</scope>
    <source>
        <tissue evidence="3 4">Blood</tissue>
    </source>
</reference>
<evidence type="ECO:0000313" key="5">
    <source>
        <dbReference type="RefSeq" id="XP_070423060.1"/>
    </source>
</evidence>
<proteinExistence type="predicted"/>
<feature type="compositionally biased region" description="Basic and acidic residues" evidence="1">
    <location>
        <begin position="111"/>
        <end position="122"/>
    </location>
</feature>
<dbReference type="RefSeq" id="XP_070423058.1">
    <property type="nucleotide sequence ID" value="XM_070566957.1"/>
</dbReference>
<dbReference type="RefSeq" id="XP_070423062.1">
    <property type="nucleotide sequence ID" value="XM_070566961.1"/>
</dbReference>
<keyword evidence="2" id="KW-1185">Reference proteome</keyword>
<evidence type="ECO:0000313" key="2">
    <source>
        <dbReference type="Proteomes" id="UP001652662"/>
    </source>
</evidence>